<comment type="similarity">
    <text evidence="1">Belongs to the universal stress protein A family.</text>
</comment>
<proteinExistence type="inferred from homology"/>
<protein>
    <submittedName>
        <fullName evidence="5">Universal stress protein</fullName>
    </submittedName>
</protein>
<dbReference type="PRINTS" id="PR01438">
    <property type="entry name" value="UNVRSLSTRESS"/>
</dbReference>
<gene>
    <name evidence="5" type="ORF">GCM10010420_01620</name>
</gene>
<evidence type="ECO:0000313" key="5">
    <source>
        <dbReference type="EMBL" id="GAA2383255.1"/>
    </source>
</evidence>
<keyword evidence="2" id="KW-0547">Nucleotide-binding</keyword>
<dbReference type="SUPFAM" id="SSF52402">
    <property type="entry name" value="Adenine nucleotide alpha hydrolases-like"/>
    <property type="match status" value="2"/>
</dbReference>
<comment type="caution">
    <text evidence="5">The sequence shown here is derived from an EMBL/GenBank/DDBJ whole genome shotgun (WGS) entry which is preliminary data.</text>
</comment>
<evidence type="ECO:0000256" key="3">
    <source>
        <dbReference type="ARBA" id="ARBA00022840"/>
    </source>
</evidence>
<sequence length="286" mass="29781">MIPVYSVPPRRVLAATDLSEYAGQAVGRAAALAASHGARVRVVHVLPPGIDPELAEFAGELLRSQAGRYAEDSGEGVETGLRSGRPGAALLDEAREADADLLVAGAHGAHLRPGAPIGGTPENLVRASRIPVLIVRRPAGAPYRRVLLAVDDSEVSLAAARAGTALTPSAEHLALRVSIVLGERLMLQQGVDDAGLEQLRRAVTEQDRPGVERLADALAPRPDRVLVVPGRAQDTVPEQAGNLDADLVVVGTGTRSGLGYALLGSVAQHVMAWAPCDVLVVPDAER</sequence>
<accession>A0ABP5ULG0</accession>
<evidence type="ECO:0000259" key="4">
    <source>
        <dbReference type="Pfam" id="PF00582"/>
    </source>
</evidence>
<feature type="domain" description="UspA" evidence="4">
    <location>
        <begin position="143"/>
        <end position="282"/>
    </location>
</feature>
<dbReference type="EMBL" id="BAAATJ010000001">
    <property type="protein sequence ID" value="GAA2383255.1"/>
    <property type="molecule type" value="Genomic_DNA"/>
</dbReference>
<organism evidence="5 6">
    <name type="scientific">Streptomyces glaucosporus</name>
    <dbReference type="NCBI Taxonomy" id="284044"/>
    <lineage>
        <taxon>Bacteria</taxon>
        <taxon>Bacillati</taxon>
        <taxon>Actinomycetota</taxon>
        <taxon>Actinomycetes</taxon>
        <taxon>Kitasatosporales</taxon>
        <taxon>Streptomycetaceae</taxon>
        <taxon>Streptomyces</taxon>
    </lineage>
</organism>
<evidence type="ECO:0000256" key="1">
    <source>
        <dbReference type="ARBA" id="ARBA00008791"/>
    </source>
</evidence>
<dbReference type="Gene3D" id="3.40.50.620">
    <property type="entry name" value="HUPs"/>
    <property type="match status" value="2"/>
</dbReference>
<evidence type="ECO:0000313" key="6">
    <source>
        <dbReference type="Proteomes" id="UP001500058"/>
    </source>
</evidence>
<dbReference type="Pfam" id="PF00582">
    <property type="entry name" value="Usp"/>
    <property type="match status" value="2"/>
</dbReference>
<dbReference type="InterPro" id="IPR014729">
    <property type="entry name" value="Rossmann-like_a/b/a_fold"/>
</dbReference>
<dbReference type="InterPro" id="IPR006015">
    <property type="entry name" value="Universal_stress_UspA"/>
</dbReference>
<name>A0ABP5ULG0_9ACTN</name>
<dbReference type="PANTHER" id="PTHR46268:SF27">
    <property type="entry name" value="UNIVERSAL STRESS PROTEIN RV2623"/>
    <property type="match status" value="1"/>
</dbReference>
<dbReference type="PANTHER" id="PTHR46268">
    <property type="entry name" value="STRESS RESPONSE PROTEIN NHAX"/>
    <property type="match status" value="1"/>
</dbReference>
<feature type="domain" description="UspA" evidence="4">
    <location>
        <begin position="10"/>
        <end position="136"/>
    </location>
</feature>
<keyword evidence="3" id="KW-0067">ATP-binding</keyword>
<dbReference type="Proteomes" id="UP001500058">
    <property type="component" value="Unassembled WGS sequence"/>
</dbReference>
<evidence type="ECO:0000256" key="2">
    <source>
        <dbReference type="ARBA" id="ARBA00022741"/>
    </source>
</evidence>
<dbReference type="InterPro" id="IPR006016">
    <property type="entry name" value="UspA"/>
</dbReference>
<reference evidence="6" key="1">
    <citation type="journal article" date="2019" name="Int. J. Syst. Evol. Microbiol.">
        <title>The Global Catalogue of Microorganisms (GCM) 10K type strain sequencing project: providing services to taxonomists for standard genome sequencing and annotation.</title>
        <authorList>
            <consortium name="The Broad Institute Genomics Platform"/>
            <consortium name="The Broad Institute Genome Sequencing Center for Infectious Disease"/>
            <person name="Wu L."/>
            <person name="Ma J."/>
        </authorList>
    </citation>
    <scope>NUCLEOTIDE SEQUENCE [LARGE SCALE GENOMIC DNA]</scope>
    <source>
        <strain evidence="6">JCM 6921</strain>
    </source>
</reference>
<keyword evidence="6" id="KW-1185">Reference proteome</keyword>
<dbReference type="CDD" id="cd00293">
    <property type="entry name" value="USP-like"/>
    <property type="match status" value="2"/>
</dbReference>